<accession>A0A399IUJ7</accession>
<proteinExistence type="predicted"/>
<sequence length="63" mass="7558">MSNDEKDKIYKWFIGNDTSKYKNINSIFFLVHTKDEDGYDQKRLILLTRESKDSKWKVINEGL</sequence>
<reference evidence="1 2" key="1">
    <citation type="submission" date="2018-08" db="EMBL/GenBank/DDBJ databases">
        <title>Genome of Clostridium chromiireducens C1, DSM12136.</title>
        <authorList>
            <person name="Xing M."/>
            <person name="Wei Y."/>
            <person name="Ang E.L."/>
            <person name="Zhao H."/>
            <person name="Zhang Y."/>
        </authorList>
    </citation>
    <scope>NUCLEOTIDE SEQUENCE [LARGE SCALE GENOMIC DNA]</scope>
    <source>
        <strain evidence="1 2">C1</strain>
    </source>
</reference>
<dbReference type="AlphaFoldDB" id="A0A399IUJ7"/>
<gene>
    <name evidence="1" type="ORF">D2A34_01825</name>
</gene>
<comment type="caution">
    <text evidence="1">The sequence shown here is derived from an EMBL/GenBank/DDBJ whole genome shotgun (WGS) entry which is preliminary data.</text>
</comment>
<evidence type="ECO:0008006" key="3">
    <source>
        <dbReference type="Google" id="ProtNLM"/>
    </source>
</evidence>
<evidence type="ECO:0000313" key="1">
    <source>
        <dbReference type="EMBL" id="RII36137.1"/>
    </source>
</evidence>
<evidence type="ECO:0000313" key="2">
    <source>
        <dbReference type="Proteomes" id="UP000265930"/>
    </source>
</evidence>
<dbReference type="Proteomes" id="UP000265930">
    <property type="component" value="Unassembled WGS sequence"/>
</dbReference>
<dbReference type="RefSeq" id="WP_119365536.1">
    <property type="nucleotide sequence ID" value="NZ_QXDJ01000001.1"/>
</dbReference>
<dbReference type="EMBL" id="QXDJ01000001">
    <property type="protein sequence ID" value="RII36137.1"/>
    <property type="molecule type" value="Genomic_DNA"/>
</dbReference>
<organism evidence="1 2">
    <name type="scientific">Clostridium chromiireducens</name>
    <dbReference type="NCBI Taxonomy" id="225345"/>
    <lineage>
        <taxon>Bacteria</taxon>
        <taxon>Bacillati</taxon>
        <taxon>Bacillota</taxon>
        <taxon>Clostridia</taxon>
        <taxon>Eubacteriales</taxon>
        <taxon>Clostridiaceae</taxon>
        <taxon>Clostridium</taxon>
    </lineage>
</organism>
<protein>
    <recommendedName>
        <fullName evidence="3">DUF4829 domain-containing protein</fullName>
    </recommendedName>
</protein>
<name>A0A399IUJ7_9CLOT</name>